<reference evidence="1" key="1">
    <citation type="journal article" date="2019" name="MBio">
        <title>Virus Genomes from Deep Sea Sediments Expand the Ocean Megavirome and Support Independent Origins of Viral Gigantism.</title>
        <authorList>
            <person name="Backstrom D."/>
            <person name="Yutin N."/>
            <person name="Jorgensen S.L."/>
            <person name="Dharamshi J."/>
            <person name="Homa F."/>
            <person name="Zaremba-Niedwiedzka K."/>
            <person name="Spang A."/>
            <person name="Wolf Y.I."/>
            <person name="Koonin E.V."/>
            <person name="Ettema T.J."/>
        </authorList>
    </citation>
    <scope>NUCLEOTIDE SEQUENCE</scope>
</reference>
<sequence length="312" mass="36697">MNKNNIKIFILFKMEEYINTNFDIIKIIRDSLEWYNLSTNRIIKNVEKLIYLDYPKIASKNKELIIDFIFLNKLEINSIIIPDKYRNIIINNIKLRYNIKPLKIKKYKNISKVPDEILKKLKILSFSPSGIFTMTKVVNVIDGDTIDICTLISLNELATQYFSKDGKNMQSSIAYFAFLNPKILIKVRCRLYGIDAAEKNTIEGKIIKKFSKNLYEKSNNIVYCYFLKSDKFGRVLVNIYQDEEKKHKINTMLLNHKDEKYGKLVVEYDGKTKNKEFHDNTSSTNNNITDMEENIIDNEEFYFTKKSSCSIL</sequence>
<dbReference type="SUPFAM" id="SSF50199">
    <property type="entry name" value="Staphylococcal nuclease"/>
    <property type="match status" value="1"/>
</dbReference>
<name>A0A481Z456_9VIRU</name>
<dbReference type="EMBL" id="MK500496">
    <property type="protein sequence ID" value="QBK90688.1"/>
    <property type="molecule type" value="Genomic_DNA"/>
</dbReference>
<accession>A0A481Z456</accession>
<gene>
    <name evidence="1" type="ORF">LCPAC104_01850</name>
</gene>
<dbReference type="InterPro" id="IPR035437">
    <property type="entry name" value="SNase_OB-fold_sf"/>
</dbReference>
<organism evidence="1">
    <name type="scientific">Pithovirus LCPAC104</name>
    <dbReference type="NCBI Taxonomy" id="2506589"/>
    <lineage>
        <taxon>Viruses</taxon>
        <taxon>Pithoviruses</taxon>
    </lineage>
</organism>
<dbReference type="Gene3D" id="2.40.50.90">
    <property type="match status" value="1"/>
</dbReference>
<evidence type="ECO:0000313" key="1">
    <source>
        <dbReference type="EMBL" id="QBK90688.1"/>
    </source>
</evidence>
<proteinExistence type="predicted"/>
<protein>
    <submittedName>
        <fullName evidence="1">Uncharacterized protein</fullName>
    </submittedName>
</protein>